<protein>
    <submittedName>
        <fullName evidence="1">Uncharacterized protein</fullName>
    </submittedName>
</protein>
<evidence type="ECO:0000313" key="1">
    <source>
        <dbReference type="EMBL" id="KAJ3644012.1"/>
    </source>
</evidence>
<sequence>MQIRKLLRTCGVKLKIMAVNRSTTKIPLGRSSTSGVWGYRSGLFSPHDGDSIYRKPTAKKISMTNMPTRLSRYDRQSAVGSRLLGQIHSVATSATAPYSIQTCSLVQVTW</sequence>
<dbReference type="AlphaFoldDB" id="A0AA38HVY4"/>
<proteinExistence type="predicted"/>
<keyword evidence="2" id="KW-1185">Reference proteome</keyword>
<reference evidence="1" key="1">
    <citation type="journal article" date="2023" name="G3 (Bethesda)">
        <title>Whole genome assemblies of Zophobas morio and Tenebrio molitor.</title>
        <authorList>
            <person name="Kaur S."/>
            <person name="Stinson S.A."/>
            <person name="diCenzo G.C."/>
        </authorList>
    </citation>
    <scope>NUCLEOTIDE SEQUENCE</scope>
    <source>
        <strain evidence="1">QUZm001</strain>
    </source>
</reference>
<accession>A0AA38HVY4</accession>
<gene>
    <name evidence="1" type="ORF">Zmor_026689</name>
</gene>
<dbReference type="Proteomes" id="UP001168821">
    <property type="component" value="Unassembled WGS sequence"/>
</dbReference>
<name>A0AA38HVY4_9CUCU</name>
<comment type="caution">
    <text evidence="1">The sequence shown here is derived from an EMBL/GenBank/DDBJ whole genome shotgun (WGS) entry which is preliminary data.</text>
</comment>
<evidence type="ECO:0000313" key="2">
    <source>
        <dbReference type="Proteomes" id="UP001168821"/>
    </source>
</evidence>
<dbReference type="EMBL" id="JALNTZ010000008">
    <property type="protein sequence ID" value="KAJ3644012.1"/>
    <property type="molecule type" value="Genomic_DNA"/>
</dbReference>
<organism evidence="1 2">
    <name type="scientific">Zophobas morio</name>
    <dbReference type="NCBI Taxonomy" id="2755281"/>
    <lineage>
        <taxon>Eukaryota</taxon>
        <taxon>Metazoa</taxon>
        <taxon>Ecdysozoa</taxon>
        <taxon>Arthropoda</taxon>
        <taxon>Hexapoda</taxon>
        <taxon>Insecta</taxon>
        <taxon>Pterygota</taxon>
        <taxon>Neoptera</taxon>
        <taxon>Endopterygota</taxon>
        <taxon>Coleoptera</taxon>
        <taxon>Polyphaga</taxon>
        <taxon>Cucujiformia</taxon>
        <taxon>Tenebrionidae</taxon>
        <taxon>Zophobas</taxon>
    </lineage>
</organism>